<protein>
    <submittedName>
        <fullName evidence="1">Uncharacterized protein</fullName>
    </submittedName>
</protein>
<accession>A0A059G392</accession>
<name>A0A059G392_9PROT</name>
<dbReference type="EMBL" id="ARYL01000043">
    <property type="protein sequence ID" value="KDA00918.1"/>
    <property type="molecule type" value="Genomic_DNA"/>
</dbReference>
<gene>
    <name evidence="1" type="ORF">HOC_18114</name>
</gene>
<keyword evidence="2" id="KW-1185">Reference proteome</keyword>
<evidence type="ECO:0000313" key="1">
    <source>
        <dbReference type="EMBL" id="KDA00918.1"/>
    </source>
</evidence>
<comment type="caution">
    <text evidence="1">The sequence shown here is derived from an EMBL/GenBank/DDBJ whole genome shotgun (WGS) entry which is preliminary data.</text>
</comment>
<proteinExistence type="predicted"/>
<reference evidence="1 2" key="1">
    <citation type="journal article" date="2014" name="Antonie Van Leeuwenhoek">
        <title>Hyphomonas beringensis sp. nov. and Hyphomonas chukchiensis sp. nov., isolated from surface seawater of the Bering Sea and Chukchi Sea.</title>
        <authorList>
            <person name="Li C."/>
            <person name="Lai Q."/>
            <person name="Li G."/>
            <person name="Dong C."/>
            <person name="Wang J."/>
            <person name="Liao Y."/>
            <person name="Shao Z."/>
        </authorList>
    </citation>
    <scope>NUCLEOTIDE SEQUENCE [LARGE SCALE GENOMIC DNA]</scope>
    <source>
        <strain evidence="1 2">SCH89</strain>
    </source>
</reference>
<dbReference type="AlphaFoldDB" id="A0A059G392"/>
<evidence type="ECO:0000313" key="2">
    <source>
        <dbReference type="Proteomes" id="UP000024942"/>
    </source>
</evidence>
<dbReference type="Proteomes" id="UP000024942">
    <property type="component" value="Unassembled WGS sequence"/>
</dbReference>
<sequence>MQTLLKLPDWTEILARYKNSIIIQYEIDLGIFEFTRCLTIIRRRILKLALEDEQILILEMEGGIEFSA</sequence>
<organism evidence="1 2">
    <name type="scientific">Hyphomonas oceanitis SCH89</name>
    <dbReference type="NCBI Taxonomy" id="1280953"/>
    <lineage>
        <taxon>Bacteria</taxon>
        <taxon>Pseudomonadati</taxon>
        <taxon>Pseudomonadota</taxon>
        <taxon>Alphaproteobacteria</taxon>
        <taxon>Hyphomonadales</taxon>
        <taxon>Hyphomonadaceae</taxon>
        <taxon>Hyphomonas</taxon>
    </lineage>
</organism>